<name>A0ABD5RR13_9EURY</name>
<dbReference type="Pfam" id="PF09997">
    <property type="entry name" value="DUF2238"/>
    <property type="match status" value="1"/>
</dbReference>
<comment type="caution">
    <text evidence="2">The sequence shown here is derived from an EMBL/GenBank/DDBJ whole genome shotgun (WGS) entry which is preliminary data.</text>
</comment>
<gene>
    <name evidence="2" type="ORF">ACFPYI_15985</name>
</gene>
<keyword evidence="1" id="KW-1133">Transmembrane helix</keyword>
<dbReference type="AlphaFoldDB" id="A0ABD5RR13"/>
<dbReference type="Proteomes" id="UP001596099">
    <property type="component" value="Unassembled WGS sequence"/>
</dbReference>
<proteinExistence type="predicted"/>
<keyword evidence="3" id="KW-1185">Reference proteome</keyword>
<feature type="transmembrane region" description="Helical" evidence="1">
    <location>
        <begin position="40"/>
        <end position="57"/>
    </location>
</feature>
<evidence type="ECO:0008006" key="4">
    <source>
        <dbReference type="Google" id="ProtNLM"/>
    </source>
</evidence>
<dbReference type="EMBL" id="JBHSQH010000001">
    <property type="protein sequence ID" value="MFC5972838.1"/>
    <property type="molecule type" value="Genomic_DNA"/>
</dbReference>
<evidence type="ECO:0000313" key="3">
    <source>
        <dbReference type="Proteomes" id="UP001596099"/>
    </source>
</evidence>
<reference evidence="2 3" key="1">
    <citation type="journal article" date="2019" name="Int. J. Syst. Evol. Microbiol.">
        <title>The Global Catalogue of Microorganisms (GCM) 10K type strain sequencing project: providing services to taxonomists for standard genome sequencing and annotation.</title>
        <authorList>
            <consortium name="The Broad Institute Genomics Platform"/>
            <consortium name="The Broad Institute Genome Sequencing Center for Infectious Disease"/>
            <person name="Wu L."/>
            <person name="Ma J."/>
        </authorList>
    </citation>
    <scope>NUCLEOTIDE SEQUENCE [LARGE SCALE GENOMIC DNA]</scope>
    <source>
        <strain evidence="2 3">CGMCC 1.12543</strain>
    </source>
</reference>
<dbReference type="InterPro" id="IPR014509">
    <property type="entry name" value="YjdF-like"/>
</dbReference>
<evidence type="ECO:0000256" key="1">
    <source>
        <dbReference type="SAM" id="Phobius"/>
    </source>
</evidence>
<feature type="transmembrane region" description="Helical" evidence="1">
    <location>
        <begin position="149"/>
        <end position="166"/>
    </location>
</feature>
<feature type="transmembrane region" description="Helical" evidence="1">
    <location>
        <begin position="117"/>
        <end position="137"/>
    </location>
</feature>
<accession>A0ABD5RR13</accession>
<organism evidence="2 3">
    <name type="scientific">Halomarina salina</name>
    <dbReference type="NCBI Taxonomy" id="1872699"/>
    <lineage>
        <taxon>Archaea</taxon>
        <taxon>Methanobacteriati</taxon>
        <taxon>Methanobacteriota</taxon>
        <taxon>Stenosarchaea group</taxon>
        <taxon>Halobacteria</taxon>
        <taxon>Halobacteriales</taxon>
        <taxon>Natronomonadaceae</taxon>
        <taxon>Halomarina</taxon>
    </lineage>
</organism>
<keyword evidence="1" id="KW-0812">Transmembrane</keyword>
<protein>
    <recommendedName>
        <fullName evidence="4">DUF2238 domain-containing protein</fullName>
    </recommendedName>
</protein>
<keyword evidence="1" id="KW-0472">Membrane</keyword>
<feature type="transmembrane region" description="Helical" evidence="1">
    <location>
        <begin position="69"/>
        <end position="89"/>
    </location>
</feature>
<sequence>MKLRERVGLSERVQHALVWLMEVGLAGMFLVGLYLGHTGIIVNCGIALLVAQLPPILQRDYGIPMDLGLTLWITTAVFLHALGTIPLPASLVEVVGSAPEDAAYSTLYSSDGWWDHLTHGFSASVVAGVGYATARALDEYASGVHFPPRFMFVYILLFVIAFGVLWEVIEFAIGEAAVVFGVGTVLTQYGLSDTMLDLVFDTVGGVVVGVWGTAHLNDVAEALGQRFGVGG</sequence>
<evidence type="ECO:0000313" key="2">
    <source>
        <dbReference type="EMBL" id="MFC5972838.1"/>
    </source>
</evidence>
<dbReference type="RefSeq" id="WP_247416714.1">
    <property type="nucleotide sequence ID" value="NZ_JALLGW010000001.1"/>
</dbReference>
<feature type="transmembrane region" description="Helical" evidence="1">
    <location>
        <begin position="16"/>
        <end position="34"/>
    </location>
</feature>